<evidence type="ECO:0000256" key="4">
    <source>
        <dbReference type="ARBA" id="ARBA00022490"/>
    </source>
</evidence>
<dbReference type="NCBIfam" id="NF001464">
    <property type="entry name" value="PRK00321.1-5"/>
    <property type="match status" value="1"/>
</dbReference>
<evidence type="ECO:0000256" key="6">
    <source>
        <dbReference type="HAMAP-Rule" id="MF_00194"/>
    </source>
</evidence>
<protein>
    <recommendedName>
        <fullName evidence="3 6">Recombination-associated protein RdgC</fullName>
    </recommendedName>
</protein>
<name>A0A6S6U8X0_9GAMM</name>
<proteinExistence type="inferred from homology"/>
<dbReference type="GO" id="GO:0006310">
    <property type="term" value="P:DNA recombination"/>
    <property type="evidence" value="ECO:0007669"/>
    <property type="project" value="UniProtKB-UniRule"/>
</dbReference>
<evidence type="ECO:0000256" key="3">
    <source>
        <dbReference type="ARBA" id="ARBA00022296"/>
    </source>
</evidence>
<dbReference type="GO" id="GO:0043590">
    <property type="term" value="C:bacterial nucleoid"/>
    <property type="evidence" value="ECO:0007669"/>
    <property type="project" value="TreeGrafter"/>
</dbReference>
<evidence type="ECO:0000256" key="5">
    <source>
        <dbReference type="ARBA" id="ARBA00023172"/>
    </source>
</evidence>
<dbReference type="GO" id="GO:0000018">
    <property type="term" value="P:regulation of DNA recombination"/>
    <property type="evidence" value="ECO:0007669"/>
    <property type="project" value="TreeGrafter"/>
</dbReference>
<evidence type="ECO:0000256" key="2">
    <source>
        <dbReference type="ARBA" id="ARBA00008657"/>
    </source>
</evidence>
<dbReference type="Pfam" id="PF04381">
    <property type="entry name" value="RdgC"/>
    <property type="match status" value="1"/>
</dbReference>
<organism evidence="7">
    <name type="scientific">uncultured Thiotrichaceae bacterium</name>
    <dbReference type="NCBI Taxonomy" id="298394"/>
    <lineage>
        <taxon>Bacteria</taxon>
        <taxon>Pseudomonadati</taxon>
        <taxon>Pseudomonadota</taxon>
        <taxon>Gammaproteobacteria</taxon>
        <taxon>Thiotrichales</taxon>
        <taxon>Thiotrichaceae</taxon>
        <taxon>environmental samples</taxon>
    </lineage>
</organism>
<dbReference type="InterPro" id="IPR007476">
    <property type="entry name" value="RdgC"/>
</dbReference>
<dbReference type="PANTHER" id="PTHR38103">
    <property type="entry name" value="RECOMBINATION-ASSOCIATED PROTEIN RDGC"/>
    <property type="match status" value="1"/>
</dbReference>
<comment type="similarity">
    <text evidence="2 6">Belongs to the RdgC family.</text>
</comment>
<dbReference type="AlphaFoldDB" id="A0A6S6U8X0"/>
<keyword evidence="5 6" id="KW-0233">DNA recombination</keyword>
<comment type="subcellular location">
    <subcellularLocation>
        <location evidence="1 6">Cytoplasm</location>
        <location evidence="1 6">Nucleoid</location>
    </subcellularLocation>
</comment>
<gene>
    <name evidence="6" type="primary">rdgC</name>
    <name evidence="7" type="ORF">HELGO_WM56347</name>
</gene>
<sequence length="307" mass="34942">MSNTLSMWFKNLYLYKLQGEFPLSAEELDEKLSPKLFAPCGGEDRESSGWVPPLGRDAESLVHSSNGYILLTMAHQERMLPASVIKDELDERVAEIQERDSRKVGGKEKKDLREQIEFELLPRAFTRTRKLDAWIDSKGQWLIINTSSPTQAERFTGQLRKTIDSLPVATPETDNSPVSMMTQWLSDGVLPAPFVLGEECELLSQDENQSVAVFKKHELMADEVQSNLANGKLVSKLQVNWDNKISFILTEDLQVKRLKFLDVFDDQLDEHDPQSHAEKMDIEFTLMTGEVSLLLDNLFDCFKSQGE</sequence>
<accession>A0A6S6U8X0</accession>
<evidence type="ECO:0000256" key="1">
    <source>
        <dbReference type="ARBA" id="ARBA00004453"/>
    </source>
</evidence>
<dbReference type="GO" id="GO:0005737">
    <property type="term" value="C:cytoplasm"/>
    <property type="evidence" value="ECO:0007669"/>
    <property type="project" value="UniProtKB-UniRule"/>
</dbReference>
<dbReference type="PANTHER" id="PTHR38103:SF1">
    <property type="entry name" value="RECOMBINATION-ASSOCIATED PROTEIN RDGC"/>
    <property type="match status" value="1"/>
</dbReference>
<reference evidence="7" key="1">
    <citation type="submission" date="2020-01" db="EMBL/GenBank/DDBJ databases">
        <authorList>
            <person name="Meier V. D."/>
            <person name="Meier V D."/>
        </authorList>
    </citation>
    <scope>NUCLEOTIDE SEQUENCE</scope>
    <source>
        <strain evidence="7">HLG_WM_MAG_09</strain>
    </source>
</reference>
<evidence type="ECO:0000313" key="7">
    <source>
        <dbReference type="EMBL" id="CAA6829626.1"/>
    </source>
</evidence>
<dbReference type="HAMAP" id="MF_00194">
    <property type="entry name" value="RdgC"/>
    <property type="match status" value="1"/>
</dbReference>
<dbReference type="GO" id="GO:0003690">
    <property type="term" value="F:double-stranded DNA binding"/>
    <property type="evidence" value="ECO:0007669"/>
    <property type="project" value="TreeGrafter"/>
</dbReference>
<dbReference type="EMBL" id="CACVAT010000537">
    <property type="protein sequence ID" value="CAA6829626.1"/>
    <property type="molecule type" value="Genomic_DNA"/>
</dbReference>
<comment type="function">
    <text evidence="6">May be involved in recombination.</text>
</comment>
<keyword evidence="4 6" id="KW-0963">Cytoplasm</keyword>